<feature type="compositionally biased region" description="Low complexity" evidence="1">
    <location>
        <begin position="239"/>
        <end position="260"/>
    </location>
</feature>
<reference evidence="2" key="1">
    <citation type="submission" date="2024-02" db="EMBL/GenBank/DDBJ databases">
        <authorList>
            <consortium name="ELIXIR-Norway"/>
            <consortium name="Elixir Norway"/>
        </authorList>
    </citation>
    <scope>NUCLEOTIDE SEQUENCE</scope>
</reference>
<dbReference type="Proteomes" id="UP001497444">
    <property type="component" value="Chromosome 6"/>
</dbReference>
<feature type="compositionally biased region" description="Polar residues" evidence="1">
    <location>
        <begin position="134"/>
        <end position="143"/>
    </location>
</feature>
<dbReference type="EMBL" id="OZ020101">
    <property type="protein sequence ID" value="CAK9274543.1"/>
    <property type="molecule type" value="Genomic_DNA"/>
</dbReference>
<feature type="compositionally biased region" description="Low complexity" evidence="1">
    <location>
        <begin position="150"/>
        <end position="199"/>
    </location>
</feature>
<feature type="compositionally biased region" description="Low complexity" evidence="1">
    <location>
        <begin position="79"/>
        <end position="94"/>
    </location>
</feature>
<organism evidence="2 3">
    <name type="scientific">Sphagnum jensenii</name>
    <dbReference type="NCBI Taxonomy" id="128206"/>
    <lineage>
        <taxon>Eukaryota</taxon>
        <taxon>Viridiplantae</taxon>
        <taxon>Streptophyta</taxon>
        <taxon>Embryophyta</taxon>
        <taxon>Bryophyta</taxon>
        <taxon>Sphagnophytina</taxon>
        <taxon>Sphagnopsida</taxon>
        <taxon>Sphagnales</taxon>
        <taxon>Sphagnaceae</taxon>
        <taxon>Sphagnum</taxon>
    </lineage>
</organism>
<evidence type="ECO:0000313" key="2">
    <source>
        <dbReference type="EMBL" id="CAK9274543.1"/>
    </source>
</evidence>
<sequence>MAFEVARVHGIIRSNIREDGTCISKATETAGSLVQEEAALSCAKATQLTGAHFSYLPGDLHLLQSSAAAAAACWPDVPSSPLTSSSSPRSTETESIGDDDPLAGLVEQVAQTMLDGDEGLNQRPRRSSTRTHSEASAPSTSDMEANKAVGSPQSSWSSGSSSSSGHSWLPTSNAASSKGSSRVSSQVSSPPTTPVDPQQSDAWDLLYAAAGEVVRLKRNEQQQQKRPLSSFSVSRYHQQHVQSQHQPQALSLQQQVPPSQMGAGGGGSNPGLRMVAAARNAGISSSLAPHCVPPSLNNRTANGGGSGMRAVFLGSGGSGRESSGTGVFLPRCAGNGPELKRKPVCSTVLLPSRIVQVLNLNVDNMSSHPSLPSSFVHSAAHAGKPSPLFKSVLHVVECRNAGPELSLPSEWTY</sequence>
<dbReference type="PANTHER" id="PTHR33356">
    <property type="entry name" value="TIP41-LIKE PROTEIN"/>
    <property type="match status" value="1"/>
</dbReference>
<gene>
    <name evidence="2" type="ORF">CSSPJE1EN1_LOCUS20021</name>
</gene>
<keyword evidence="3" id="KW-1185">Reference proteome</keyword>
<feature type="region of interest" description="Disordered" evidence="1">
    <location>
        <begin position="218"/>
        <end position="269"/>
    </location>
</feature>
<feature type="compositionally biased region" description="Polar residues" evidence="1">
    <location>
        <begin position="221"/>
        <end position="236"/>
    </location>
</feature>
<name>A0ABP0X9N6_9BRYO</name>
<dbReference type="PANTHER" id="PTHR33356:SF5">
    <property type="entry name" value="TIP41-LIKE PROTEIN"/>
    <property type="match status" value="1"/>
</dbReference>
<evidence type="ECO:0000256" key="1">
    <source>
        <dbReference type="SAM" id="MobiDB-lite"/>
    </source>
</evidence>
<evidence type="ECO:0000313" key="3">
    <source>
        <dbReference type="Proteomes" id="UP001497444"/>
    </source>
</evidence>
<feature type="region of interest" description="Disordered" evidence="1">
    <location>
        <begin position="78"/>
        <end position="199"/>
    </location>
</feature>
<protein>
    <submittedName>
        <fullName evidence="2">Uncharacterized protein</fullName>
    </submittedName>
</protein>
<accession>A0ABP0X9N6</accession>
<proteinExistence type="predicted"/>